<evidence type="ECO:0000313" key="2">
    <source>
        <dbReference type="Proteomes" id="UP000632138"/>
    </source>
</evidence>
<reference evidence="1 2" key="1">
    <citation type="submission" date="2021-01" db="EMBL/GenBank/DDBJ databases">
        <title>Actinoplanes sp. nov. LDG1-06 isolated from lichen.</title>
        <authorList>
            <person name="Saeng-In P."/>
            <person name="Phongsopitanun W."/>
            <person name="Kanchanasin P."/>
            <person name="Yuki M."/>
            <person name="Kudo T."/>
            <person name="Ohkuma M."/>
            <person name="Tanasupawat S."/>
        </authorList>
    </citation>
    <scope>NUCLEOTIDE SEQUENCE [LARGE SCALE GENOMIC DNA]</scope>
    <source>
        <strain evidence="1 2">LDG1-06</strain>
    </source>
</reference>
<dbReference type="EMBL" id="JAENHP010000013">
    <property type="protein sequence ID" value="MBM2620118.1"/>
    <property type="molecule type" value="Genomic_DNA"/>
</dbReference>
<accession>A0ABS2AK13</accession>
<dbReference type="Proteomes" id="UP000632138">
    <property type="component" value="Unassembled WGS sequence"/>
</dbReference>
<organism evidence="1 2">
    <name type="scientific">Paractinoplanes ovalisporus</name>
    <dbReference type="NCBI Taxonomy" id="2810368"/>
    <lineage>
        <taxon>Bacteria</taxon>
        <taxon>Bacillati</taxon>
        <taxon>Actinomycetota</taxon>
        <taxon>Actinomycetes</taxon>
        <taxon>Micromonosporales</taxon>
        <taxon>Micromonosporaceae</taxon>
        <taxon>Paractinoplanes</taxon>
    </lineage>
</organism>
<dbReference type="Pfam" id="PF19449">
    <property type="entry name" value="DUF5987"/>
    <property type="match status" value="1"/>
</dbReference>
<name>A0ABS2AK13_9ACTN</name>
<gene>
    <name evidence="1" type="ORF">JIG36_31850</name>
</gene>
<sequence length="176" mass="18381">MTLEAFADTVIPGCKRFPDDPAICGVSDDPGAVEAGALTVLADPALGLTEALDGMAGLLNMHAGAYQRRTGAAVDPALPAFVALAFDDRTALVQELTDPAHAERDVWFGAALFCTMAFDCAPHKHTVEAMAEGHPGLRLLGYAPPGADGQWGFEHFSYGRALAPPHPDTTPSGSPR</sequence>
<proteinExistence type="predicted"/>
<evidence type="ECO:0000313" key="1">
    <source>
        <dbReference type="EMBL" id="MBM2620118.1"/>
    </source>
</evidence>
<keyword evidence="2" id="KW-1185">Reference proteome</keyword>
<comment type="caution">
    <text evidence="1">The sequence shown here is derived from an EMBL/GenBank/DDBJ whole genome shotgun (WGS) entry which is preliminary data.</text>
</comment>
<protein>
    <submittedName>
        <fullName evidence="1">Regulator</fullName>
    </submittedName>
</protein>
<dbReference type="InterPro" id="IPR046029">
    <property type="entry name" value="DUF5987"/>
</dbReference>